<reference evidence="2 3" key="1">
    <citation type="submission" date="2023-09" db="EMBL/GenBank/DDBJ databases">
        <title>Aquirufa genomes.</title>
        <authorList>
            <person name="Pitt A."/>
        </authorList>
    </citation>
    <scope>NUCLEOTIDE SEQUENCE [LARGE SCALE GENOMIC DNA]</scope>
    <source>
        <strain evidence="2 3">LEOWEIH-7C</strain>
    </source>
</reference>
<protein>
    <recommendedName>
        <fullName evidence="4">Outer membrane protein beta-barrel domain-containing protein</fullName>
    </recommendedName>
</protein>
<comment type="caution">
    <text evidence="2">The sequence shown here is derived from an EMBL/GenBank/DDBJ whole genome shotgun (WGS) entry which is preliminary data.</text>
</comment>
<evidence type="ECO:0000256" key="1">
    <source>
        <dbReference type="SAM" id="SignalP"/>
    </source>
</evidence>
<dbReference type="RefSeq" id="WP_316070882.1">
    <property type="nucleotide sequence ID" value="NZ_JAVNWW010000008.1"/>
</dbReference>
<gene>
    <name evidence="2" type="ORF">PQG45_11370</name>
</gene>
<dbReference type="Proteomes" id="UP001249959">
    <property type="component" value="Unassembled WGS sequence"/>
</dbReference>
<accession>A0ABU3TUV1</accession>
<evidence type="ECO:0000313" key="2">
    <source>
        <dbReference type="EMBL" id="MDU0809628.1"/>
    </source>
</evidence>
<dbReference type="EMBL" id="JAVNWW010000008">
    <property type="protein sequence ID" value="MDU0809628.1"/>
    <property type="molecule type" value="Genomic_DNA"/>
</dbReference>
<name>A0ABU3TUV1_9BACT</name>
<feature type="chain" id="PRO_5045567848" description="Outer membrane protein beta-barrel domain-containing protein" evidence="1">
    <location>
        <begin position="19"/>
        <end position="219"/>
    </location>
</feature>
<sequence length="219" mass="24564">MRILLLLLACLVLNQANAQELVFEVGGNSTEYQYQNLNGAIVDYLKPATGLHVQLKRENVLWKVSKLFGAFDKDDNPLYVPTIKYAFGFTYNQYNSVGNTQGIALSYQADHLGIIGEIGPEIPINQAISLDIKGIVSVAKMWNGNQYIANQYMPLDDQPQFSKIRIYGGYSISLVHHLSKFVSGFVKYQYLSSVKEPDYPVNHLRIIPTTFSLGVKINP</sequence>
<feature type="signal peptide" evidence="1">
    <location>
        <begin position="1"/>
        <end position="18"/>
    </location>
</feature>
<evidence type="ECO:0008006" key="4">
    <source>
        <dbReference type="Google" id="ProtNLM"/>
    </source>
</evidence>
<keyword evidence="1" id="KW-0732">Signal</keyword>
<organism evidence="2 3">
    <name type="scientific">Aquirufa regiilacus</name>
    <dbReference type="NCBI Taxonomy" id="3024868"/>
    <lineage>
        <taxon>Bacteria</taxon>
        <taxon>Pseudomonadati</taxon>
        <taxon>Bacteroidota</taxon>
        <taxon>Cytophagia</taxon>
        <taxon>Cytophagales</taxon>
        <taxon>Flectobacillaceae</taxon>
        <taxon>Aquirufa</taxon>
    </lineage>
</organism>
<evidence type="ECO:0000313" key="3">
    <source>
        <dbReference type="Proteomes" id="UP001249959"/>
    </source>
</evidence>
<proteinExistence type="predicted"/>
<keyword evidence="3" id="KW-1185">Reference proteome</keyword>